<keyword evidence="3" id="KW-1185">Reference proteome</keyword>
<evidence type="ECO:0000256" key="1">
    <source>
        <dbReference type="SAM" id="MobiDB-lite"/>
    </source>
</evidence>
<dbReference type="PANTHER" id="PTHR35075">
    <property type="entry name" value="A-KINASE ANCHOR PROTEIN 14"/>
    <property type="match status" value="1"/>
</dbReference>
<feature type="compositionally biased region" description="Basic and acidic residues" evidence="1">
    <location>
        <begin position="13"/>
        <end position="29"/>
    </location>
</feature>
<organism evidence="2 3">
    <name type="scientific">Zophobas morio</name>
    <dbReference type="NCBI Taxonomy" id="2755281"/>
    <lineage>
        <taxon>Eukaryota</taxon>
        <taxon>Metazoa</taxon>
        <taxon>Ecdysozoa</taxon>
        <taxon>Arthropoda</taxon>
        <taxon>Hexapoda</taxon>
        <taxon>Insecta</taxon>
        <taxon>Pterygota</taxon>
        <taxon>Neoptera</taxon>
        <taxon>Endopterygota</taxon>
        <taxon>Coleoptera</taxon>
        <taxon>Polyphaga</taxon>
        <taxon>Cucujiformia</taxon>
        <taxon>Tenebrionidae</taxon>
        <taxon>Zophobas</taxon>
    </lineage>
</organism>
<feature type="compositionally biased region" description="Polar residues" evidence="1">
    <location>
        <begin position="122"/>
        <end position="134"/>
    </location>
</feature>
<sequence length="492" mass="57076">MEQNTKKTFYRVRGRDSNERLHSPLHETTQKLNKASSKKASVKGKPSISSKSSAESRTSTRSGFSATKKARFSETLEDKLLNFPHLQKEKHVQKDVETAEKKDNNEEVSEREGQKDMKDDTATTNSDQQQVTEVETQHKEKKPNVKYEDLLKPKKDIARGKLISEADRPKPKTQEEKTTEDSKTDKEKLLSLAKKDYLSIENDNQDRNKISELKELKFDTKITRKGSVIQETKFAPQVGMSLSLTLDKKAKYDSFELDEESTMLTSEDSTDKKLRFEDDDLAEKKEISKGMRFEYGQCPKTCERFLNIEDYAKIFVDDIAETAMTKEKNAARQSSTKVVEGIEYTVHDSNESSTISSIGTYVCILEWPTIEEFTIQIGTYKVNEYVSYWKFEEKWKYCVNYLEGISDSVCDFYRYEATFSLPCKQYPIAQATASVYFTFEVSRIRPPHCLVDMYYWFEGQRSIHKPGNFTFQEERLFNIVDAKIKFYKTLTF</sequence>
<feature type="compositionally biased region" description="Basic and acidic residues" evidence="1">
    <location>
        <begin position="71"/>
        <end position="121"/>
    </location>
</feature>
<feature type="region of interest" description="Disordered" evidence="1">
    <location>
        <begin position="1"/>
        <end position="187"/>
    </location>
</feature>
<accession>A0AA38MAA3</accession>
<evidence type="ECO:0000313" key="2">
    <source>
        <dbReference type="EMBL" id="KAJ3648981.1"/>
    </source>
</evidence>
<dbReference type="PANTHER" id="PTHR35075:SF1">
    <property type="entry name" value="A-KINASE ANCHOR PROTEIN 14"/>
    <property type="match status" value="1"/>
</dbReference>
<dbReference type="Pfam" id="PF14469">
    <property type="entry name" value="AKAP28"/>
    <property type="match status" value="1"/>
</dbReference>
<gene>
    <name evidence="2" type="ORF">Zmor_020745</name>
</gene>
<comment type="caution">
    <text evidence="2">The sequence shown here is derived from an EMBL/GenBank/DDBJ whole genome shotgun (WGS) entry which is preliminary data.</text>
</comment>
<dbReference type="InterPro" id="IPR025663">
    <property type="entry name" value="AKAP_28"/>
</dbReference>
<name>A0AA38MAA3_9CUCU</name>
<dbReference type="GO" id="GO:0005952">
    <property type="term" value="C:cAMP-dependent protein kinase complex"/>
    <property type="evidence" value="ECO:0007669"/>
    <property type="project" value="TreeGrafter"/>
</dbReference>
<dbReference type="InterPro" id="IPR053084">
    <property type="entry name" value="AKAP"/>
</dbReference>
<dbReference type="Proteomes" id="UP001168821">
    <property type="component" value="Unassembled WGS sequence"/>
</dbReference>
<feature type="compositionally biased region" description="Basic and acidic residues" evidence="1">
    <location>
        <begin position="135"/>
        <end position="187"/>
    </location>
</feature>
<proteinExistence type="predicted"/>
<feature type="compositionally biased region" description="Low complexity" evidence="1">
    <location>
        <begin position="43"/>
        <end position="62"/>
    </location>
</feature>
<dbReference type="GO" id="GO:0034237">
    <property type="term" value="F:protein kinase A regulatory subunit binding"/>
    <property type="evidence" value="ECO:0007669"/>
    <property type="project" value="TreeGrafter"/>
</dbReference>
<reference evidence="2" key="1">
    <citation type="journal article" date="2023" name="G3 (Bethesda)">
        <title>Whole genome assemblies of Zophobas morio and Tenebrio molitor.</title>
        <authorList>
            <person name="Kaur S."/>
            <person name="Stinson S.A."/>
            <person name="diCenzo G.C."/>
        </authorList>
    </citation>
    <scope>NUCLEOTIDE SEQUENCE</scope>
    <source>
        <strain evidence="2">QUZm001</strain>
    </source>
</reference>
<protein>
    <submittedName>
        <fullName evidence="2">Uncharacterized protein</fullName>
    </submittedName>
</protein>
<dbReference type="EMBL" id="JALNTZ010000006">
    <property type="protein sequence ID" value="KAJ3648981.1"/>
    <property type="molecule type" value="Genomic_DNA"/>
</dbReference>
<dbReference type="AlphaFoldDB" id="A0AA38MAA3"/>
<evidence type="ECO:0000313" key="3">
    <source>
        <dbReference type="Proteomes" id="UP001168821"/>
    </source>
</evidence>